<accession>A0A7R9M2A0</accession>
<dbReference type="AlphaFoldDB" id="A0A7R9M2A0"/>
<evidence type="ECO:0000313" key="3">
    <source>
        <dbReference type="Proteomes" id="UP000728032"/>
    </source>
</evidence>
<reference evidence="2" key="1">
    <citation type="submission" date="2020-11" db="EMBL/GenBank/DDBJ databases">
        <authorList>
            <person name="Tran Van P."/>
        </authorList>
    </citation>
    <scope>NUCLEOTIDE SEQUENCE</scope>
</reference>
<proteinExistence type="predicted"/>
<dbReference type="OrthoDB" id="6492972at2759"/>
<keyword evidence="3" id="KW-1185">Reference proteome</keyword>
<organism evidence="2">
    <name type="scientific">Oppiella nova</name>
    <dbReference type="NCBI Taxonomy" id="334625"/>
    <lineage>
        <taxon>Eukaryota</taxon>
        <taxon>Metazoa</taxon>
        <taxon>Ecdysozoa</taxon>
        <taxon>Arthropoda</taxon>
        <taxon>Chelicerata</taxon>
        <taxon>Arachnida</taxon>
        <taxon>Acari</taxon>
        <taxon>Acariformes</taxon>
        <taxon>Sarcoptiformes</taxon>
        <taxon>Oribatida</taxon>
        <taxon>Brachypylina</taxon>
        <taxon>Oppioidea</taxon>
        <taxon>Oppiidae</taxon>
        <taxon>Oppiella</taxon>
    </lineage>
</organism>
<feature type="domain" description="COMM" evidence="1">
    <location>
        <begin position="142"/>
        <end position="210"/>
    </location>
</feature>
<dbReference type="PANTHER" id="PTHR15857">
    <property type="entry name" value="COMM DOMAIN CONTAINING PROTEIN 2"/>
    <property type="match status" value="1"/>
</dbReference>
<evidence type="ECO:0000313" key="2">
    <source>
        <dbReference type="EMBL" id="CAD7652239.1"/>
    </source>
</evidence>
<name>A0A7R9M2A0_9ACAR</name>
<dbReference type="Pfam" id="PF07258">
    <property type="entry name" value="COMM_domain"/>
    <property type="match status" value="1"/>
</dbReference>
<evidence type="ECO:0000259" key="1">
    <source>
        <dbReference type="PROSITE" id="PS51269"/>
    </source>
</evidence>
<dbReference type="PROSITE" id="PS51269">
    <property type="entry name" value="COMM"/>
    <property type="match status" value="1"/>
</dbReference>
<dbReference type="EMBL" id="CAJPVJ010005319">
    <property type="protein sequence ID" value="CAG2169426.1"/>
    <property type="molecule type" value="Genomic_DNA"/>
</dbReference>
<dbReference type="PANTHER" id="PTHR15857:SF0">
    <property type="entry name" value="COMM DOMAIN-CONTAINING PROTEIN 2"/>
    <property type="match status" value="1"/>
</dbReference>
<gene>
    <name evidence="2" type="ORF">ONB1V03_LOCUS8903</name>
</gene>
<dbReference type="InterPro" id="IPR017920">
    <property type="entry name" value="COMM"/>
</dbReference>
<dbReference type="EMBL" id="OC920144">
    <property type="protein sequence ID" value="CAD7652239.1"/>
    <property type="molecule type" value="Genomic_DNA"/>
</dbReference>
<sequence>MRSESNQRLEVCQCDRHLRLVISIRVMERIRSVQLFGQLLVRVRLAFPTDNTLNRNGRLSPYLATILTVPTYSGNDCNRFNNVLLSSSGSGLTTIVGPDGWVPIQSCKYSGRQYNGKPQRVESRRPLNSRVLMDSQSLQPLRYSSLEWRFQTQLASRAARDQLKPEVILKFELNGESDVKKYVTVVCDVSNLVHIHDVLEEALMTARSQHLLKIVRRVAKTADK</sequence>
<dbReference type="InterPro" id="IPR037354">
    <property type="entry name" value="Commd2"/>
</dbReference>
<protein>
    <recommendedName>
        <fullName evidence="1">COMM domain-containing protein</fullName>
    </recommendedName>
</protein>
<dbReference type="Proteomes" id="UP000728032">
    <property type="component" value="Unassembled WGS sequence"/>
</dbReference>